<dbReference type="Gene3D" id="1.10.260.40">
    <property type="entry name" value="lambda repressor-like DNA-binding domains"/>
    <property type="match status" value="1"/>
</dbReference>
<sequence length="114" mass="13143">MNVLQKTGAQIRKIRKFKGLSQEALAERADLHYVYIGGMERGERNITLLNLEKIARALEVELQELFRFNASDIEDEEITEAILATLECRSTEDKRRILQIINLIPQNATKKETD</sequence>
<keyword evidence="1" id="KW-0805">Transcription regulation</keyword>
<dbReference type="SMART" id="SM00530">
    <property type="entry name" value="HTH_XRE"/>
    <property type="match status" value="1"/>
</dbReference>
<accession>A0ABT8VK95</accession>
<evidence type="ECO:0000256" key="3">
    <source>
        <dbReference type="ARBA" id="ARBA00023163"/>
    </source>
</evidence>
<keyword evidence="3" id="KW-0804">Transcription</keyword>
<dbReference type="CDD" id="cd00093">
    <property type="entry name" value="HTH_XRE"/>
    <property type="match status" value="1"/>
</dbReference>
<evidence type="ECO:0000256" key="1">
    <source>
        <dbReference type="ARBA" id="ARBA00023015"/>
    </source>
</evidence>
<protein>
    <submittedName>
        <fullName evidence="5">Helix-turn-helix transcriptional regulator</fullName>
    </submittedName>
</protein>
<evidence type="ECO:0000313" key="6">
    <source>
        <dbReference type="Proteomes" id="UP001168883"/>
    </source>
</evidence>
<organism evidence="5 6">
    <name type="scientific">Paenibacillus ehimensis</name>
    <dbReference type="NCBI Taxonomy" id="79264"/>
    <lineage>
        <taxon>Bacteria</taxon>
        <taxon>Bacillati</taxon>
        <taxon>Bacillota</taxon>
        <taxon>Bacilli</taxon>
        <taxon>Bacillales</taxon>
        <taxon>Paenibacillaceae</taxon>
        <taxon>Paenibacillus</taxon>
    </lineage>
</organism>
<gene>
    <name evidence="5" type="ORF">Q3C12_30875</name>
</gene>
<dbReference type="RefSeq" id="WP_302881223.1">
    <property type="nucleotide sequence ID" value="NZ_JAUMKJ010000064.1"/>
</dbReference>
<dbReference type="PROSITE" id="PS50943">
    <property type="entry name" value="HTH_CROC1"/>
    <property type="match status" value="1"/>
</dbReference>
<dbReference type="InterPro" id="IPR050807">
    <property type="entry name" value="TransReg_Diox_bact_type"/>
</dbReference>
<name>A0ABT8VK95_9BACL</name>
<evidence type="ECO:0000256" key="2">
    <source>
        <dbReference type="ARBA" id="ARBA00023125"/>
    </source>
</evidence>
<evidence type="ECO:0000313" key="5">
    <source>
        <dbReference type="EMBL" id="MDO3681402.1"/>
    </source>
</evidence>
<reference evidence="5" key="1">
    <citation type="submission" date="2023-07" db="EMBL/GenBank/DDBJ databases">
        <authorList>
            <person name="Aktuganov G."/>
            <person name="Boyko T."/>
            <person name="Delegan Y."/>
            <person name="Galimzianova N."/>
            <person name="Gilvanova E."/>
            <person name="Korobov V."/>
            <person name="Kuzmina L."/>
            <person name="Melentiev A."/>
            <person name="Milman P."/>
            <person name="Ryabova A."/>
            <person name="Stupak E."/>
            <person name="Yasakov T."/>
            <person name="Zharikova N."/>
            <person name="Zhurenko E."/>
        </authorList>
    </citation>
    <scope>NUCLEOTIDE SEQUENCE</scope>
    <source>
        <strain evidence="5">IB-739</strain>
    </source>
</reference>
<dbReference type="PANTHER" id="PTHR46797:SF23">
    <property type="entry name" value="HTH-TYPE TRANSCRIPTIONAL REGULATOR SUTR"/>
    <property type="match status" value="1"/>
</dbReference>
<dbReference type="PANTHER" id="PTHR46797">
    <property type="entry name" value="HTH-TYPE TRANSCRIPTIONAL REGULATOR"/>
    <property type="match status" value="1"/>
</dbReference>
<dbReference type="SUPFAM" id="SSF47413">
    <property type="entry name" value="lambda repressor-like DNA-binding domains"/>
    <property type="match status" value="1"/>
</dbReference>
<comment type="caution">
    <text evidence="5">The sequence shown here is derived from an EMBL/GenBank/DDBJ whole genome shotgun (WGS) entry which is preliminary data.</text>
</comment>
<evidence type="ECO:0000259" key="4">
    <source>
        <dbReference type="PROSITE" id="PS50943"/>
    </source>
</evidence>
<keyword evidence="2" id="KW-0238">DNA-binding</keyword>
<dbReference type="EMBL" id="JAUMKJ010000064">
    <property type="protein sequence ID" value="MDO3681402.1"/>
    <property type="molecule type" value="Genomic_DNA"/>
</dbReference>
<dbReference type="Pfam" id="PF01381">
    <property type="entry name" value="HTH_3"/>
    <property type="match status" value="1"/>
</dbReference>
<dbReference type="Proteomes" id="UP001168883">
    <property type="component" value="Unassembled WGS sequence"/>
</dbReference>
<dbReference type="InterPro" id="IPR001387">
    <property type="entry name" value="Cro/C1-type_HTH"/>
</dbReference>
<feature type="domain" description="HTH cro/C1-type" evidence="4">
    <location>
        <begin position="11"/>
        <end position="65"/>
    </location>
</feature>
<proteinExistence type="predicted"/>
<dbReference type="InterPro" id="IPR010982">
    <property type="entry name" value="Lambda_DNA-bd_dom_sf"/>
</dbReference>
<keyword evidence="6" id="KW-1185">Reference proteome</keyword>